<dbReference type="Pfam" id="PF00657">
    <property type="entry name" value="Lipase_GDSL"/>
    <property type="match status" value="1"/>
</dbReference>
<dbReference type="CDD" id="cd01837">
    <property type="entry name" value="SGNH_plant_lipase_like"/>
    <property type="match status" value="1"/>
</dbReference>
<dbReference type="Proteomes" id="UP001161247">
    <property type="component" value="Chromosome 6"/>
</dbReference>
<accession>A0AAV1DLS9</accession>
<evidence type="ECO:0000313" key="3">
    <source>
        <dbReference type="EMBL" id="CAI9108825.1"/>
    </source>
</evidence>
<comment type="similarity">
    <text evidence="1">Belongs to the 'GDSL' lipolytic enzyme family.</text>
</comment>
<evidence type="ECO:0000256" key="1">
    <source>
        <dbReference type="ARBA" id="ARBA00008668"/>
    </source>
</evidence>
<dbReference type="InterPro" id="IPR036514">
    <property type="entry name" value="SGNH_hydro_sf"/>
</dbReference>
<dbReference type="InterPro" id="IPR001087">
    <property type="entry name" value="GDSL"/>
</dbReference>
<keyword evidence="4" id="KW-1185">Reference proteome</keyword>
<evidence type="ECO:0000313" key="4">
    <source>
        <dbReference type="Proteomes" id="UP001161247"/>
    </source>
</evidence>
<dbReference type="GO" id="GO:0016298">
    <property type="term" value="F:lipase activity"/>
    <property type="evidence" value="ECO:0007669"/>
    <property type="project" value="TreeGrafter"/>
</dbReference>
<gene>
    <name evidence="3" type="ORF">OLC1_LOCUS16831</name>
</gene>
<dbReference type="InterPro" id="IPR035669">
    <property type="entry name" value="SGNH_plant_lipase-like"/>
</dbReference>
<proteinExistence type="inferred from homology"/>
<dbReference type="InterPro" id="IPR044552">
    <property type="entry name" value="GLIP1-5/GLL25"/>
</dbReference>
<dbReference type="AlphaFoldDB" id="A0AAV1DLS9"/>
<organism evidence="3 4">
    <name type="scientific">Oldenlandia corymbosa var. corymbosa</name>
    <dbReference type="NCBI Taxonomy" id="529605"/>
    <lineage>
        <taxon>Eukaryota</taxon>
        <taxon>Viridiplantae</taxon>
        <taxon>Streptophyta</taxon>
        <taxon>Embryophyta</taxon>
        <taxon>Tracheophyta</taxon>
        <taxon>Spermatophyta</taxon>
        <taxon>Magnoliopsida</taxon>
        <taxon>eudicotyledons</taxon>
        <taxon>Gunneridae</taxon>
        <taxon>Pentapetalae</taxon>
        <taxon>asterids</taxon>
        <taxon>lamiids</taxon>
        <taxon>Gentianales</taxon>
        <taxon>Rubiaceae</taxon>
        <taxon>Rubioideae</taxon>
        <taxon>Spermacoceae</taxon>
        <taxon>Hedyotis-Oldenlandia complex</taxon>
        <taxon>Oldenlandia</taxon>
    </lineage>
</organism>
<evidence type="ECO:0000256" key="2">
    <source>
        <dbReference type="ARBA" id="ARBA00022729"/>
    </source>
</evidence>
<keyword evidence="2" id="KW-0732">Signal</keyword>
<dbReference type="Gene3D" id="3.40.50.1110">
    <property type="entry name" value="SGNH hydrolase"/>
    <property type="match status" value="1"/>
</dbReference>
<dbReference type="PROSITE" id="PS51257">
    <property type="entry name" value="PROKAR_LIPOPROTEIN"/>
    <property type="match status" value="1"/>
</dbReference>
<dbReference type="PANTHER" id="PTHR45966">
    <property type="entry name" value="GDSL-LIKE LIPASE/ACYLHYDROLASE"/>
    <property type="match status" value="1"/>
</dbReference>
<protein>
    <submittedName>
        <fullName evidence="3">OLC1v1008519C1</fullName>
    </submittedName>
</protein>
<reference evidence="3" key="1">
    <citation type="submission" date="2023-03" db="EMBL/GenBank/DDBJ databases">
        <authorList>
            <person name="Julca I."/>
        </authorList>
    </citation>
    <scope>NUCLEOTIDE SEQUENCE</scope>
</reference>
<dbReference type="PANTHER" id="PTHR45966:SF1">
    <property type="entry name" value="GDSL ESTERASE_LIPASE 1-RELATED"/>
    <property type="match status" value="1"/>
</dbReference>
<sequence>MAKYSCNHKQLCCSVIFVIISCVAIPSDSIRLHQQTTTNHATLFVFGDSLFDPGNNNYINTTTYFQANFSPYGETSFKHPTGRFCNGRIIPDFIAEFANLPLIPPFLEPKHHRHQVAYGFNFASAGAGALSETNCGLVIHLHKQLKNFKKVRKQMKAELGESGTNKVLGNAVYLLSIGSNDYFSPSPSFGSFPPDEYISMVIGNITTVIQEIYDKGGRKFGILNLGPLGCLPVSRAKNVTGGGDGSCDPQANDVVELHNYGLAMSLLQLQAQLQGFRYSLFDSFSAALAAQSNPTKYVASFNYNNNNLYLKNSPTKPLICMMSLTILSSN</sequence>
<dbReference type="EMBL" id="OX459123">
    <property type="protein sequence ID" value="CAI9108825.1"/>
    <property type="molecule type" value="Genomic_DNA"/>
</dbReference>
<name>A0AAV1DLS9_OLDCO</name>